<evidence type="ECO:0000313" key="7">
    <source>
        <dbReference type="EMBL" id="KIU12344.1"/>
    </source>
</evidence>
<keyword evidence="3 5" id="KW-1133">Transmembrane helix</keyword>
<proteinExistence type="predicted"/>
<gene>
    <name evidence="8" type="primary">ykvA</name>
    <name evidence="8" type="ORF">P5633_16895</name>
    <name evidence="7" type="ORF">SC09_Contig19orf00790</name>
</gene>
<evidence type="ECO:0000256" key="5">
    <source>
        <dbReference type="SAM" id="Phobius"/>
    </source>
</evidence>
<dbReference type="PATRIC" id="fig|1423.173.peg.1226"/>
<feature type="domain" description="DUF1232" evidence="6">
    <location>
        <begin position="53"/>
        <end position="88"/>
    </location>
</feature>
<dbReference type="InterPro" id="IPR010652">
    <property type="entry name" value="DUF1232"/>
</dbReference>
<feature type="transmembrane region" description="Helical" evidence="5">
    <location>
        <begin position="50"/>
        <end position="67"/>
    </location>
</feature>
<name>A0A0D1JIF0_BACIU</name>
<reference evidence="8" key="2">
    <citation type="submission" date="2023-03" db="EMBL/GenBank/DDBJ databases">
        <title>Complete genome sequences of 52 Bacillus and Priestia strains isolated from West-African fermentations and 26 reference strains from the DSMZ collection.</title>
        <authorList>
            <person name="Wiedenbein E.S."/>
            <person name="Canoy T.S."/>
            <person name="Hui Y."/>
            <person name="Parkouda C."/>
            <person name="Dawende C."/>
            <person name="Ametefe E."/>
            <person name="Jespersen L."/>
            <person name="Nielsen D.S."/>
        </authorList>
    </citation>
    <scope>NUCLEOTIDE SEQUENCE</scope>
    <source>
        <strain evidence="8">PRO56</strain>
    </source>
</reference>
<dbReference type="Proteomes" id="UP000032247">
    <property type="component" value="Unassembled WGS sequence"/>
</dbReference>
<reference evidence="7 9" key="1">
    <citation type="submission" date="2014-12" db="EMBL/GenBank/DDBJ databases">
        <title>Comparative genome analysis of Bacillus coagulans HM-08, Clostridium butyricum HM-68, Bacillus subtilis HM-66 and Bacillus licheniformis BL-09.</title>
        <authorList>
            <person name="Zhang H."/>
        </authorList>
    </citation>
    <scope>NUCLEOTIDE SEQUENCE [LARGE SCALE GENOMIC DNA]</scope>
    <source>
        <strain evidence="7 9">HM-66</strain>
    </source>
</reference>
<dbReference type="Pfam" id="PF06803">
    <property type="entry name" value="DUF1232"/>
    <property type="match status" value="1"/>
</dbReference>
<keyword evidence="2 5" id="KW-0812">Transmembrane</keyword>
<dbReference type="Proteomes" id="UP001214898">
    <property type="component" value="Chromosome"/>
</dbReference>
<accession>A0A0D1JIF0</accession>
<dbReference type="EMBL" id="CP120576">
    <property type="protein sequence ID" value="WEY84005.1"/>
    <property type="molecule type" value="Genomic_DNA"/>
</dbReference>
<evidence type="ECO:0000259" key="6">
    <source>
        <dbReference type="Pfam" id="PF06803"/>
    </source>
</evidence>
<dbReference type="EMBL" id="JXBC01000002">
    <property type="protein sequence ID" value="KIU12344.1"/>
    <property type="molecule type" value="Genomic_DNA"/>
</dbReference>
<evidence type="ECO:0000256" key="1">
    <source>
        <dbReference type="ARBA" id="ARBA00004127"/>
    </source>
</evidence>
<keyword evidence="4 5" id="KW-0472">Membrane</keyword>
<evidence type="ECO:0000313" key="8">
    <source>
        <dbReference type="EMBL" id="WEY84005.1"/>
    </source>
</evidence>
<dbReference type="AlphaFoldDB" id="A0A0D1JIF0"/>
<organism evidence="7 9">
    <name type="scientific">Bacillus subtilis</name>
    <dbReference type="NCBI Taxonomy" id="1423"/>
    <lineage>
        <taxon>Bacteria</taxon>
        <taxon>Bacillati</taxon>
        <taxon>Bacillota</taxon>
        <taxon>Bacilli</taxon>
        <taxon>Bacillales</taxon>
        <taxon>Bacillaceae</taxon>
        <taxon>Bacillus</taxon>
    </lineage>
</organism>
<evidence type="ECO:0000256" key="2">
    <source>
        <dbReference type="ARBA" id="ARBA00022692"/>
    </source>
</evidence>
<sequence>MKKKKAIMLGAAGGKAILKRKNRKKCIQHITIFFQMLRDWRNGDYPRSQVKTLLLLTAAILYIVMPLDIIPDVILGLGFIDDAAVLSLIWTLIKKELSQYEKWRLQ</sequence>
<dbReference type="GO" id="GO:0012505">
    <property type="term" value="C:endomembrane system"/>
    <property type="evidence" value="ECO:0007669"/>
    <property type="project" value="UniProtKB-SubCell"/>
</dbReference>
<protein>
    <submittedName>
        <fullName evidence="8">YkvA family protein</fullName>
    </submittedName>
</protein>
<comment type="subcellular location">
    <subcellularLocation>
        <location evidence="1">Endomembrane system</location>
        <topology evidence="1">Multi-pass membrane protein</topology>
    </subcellularLocation>
</comment>
<evidence type="ECO:0000256" key="4">
    <source>
        <dbReference type="ARBA" id="ARBA00023136"/>
    </source>
</evidence>
<evidence type="ECO:0000313" key="9">
    <source>
        <dbReference type="Proteomes" id="UP000032247"/>
    </source>
</evidence>
<evidence type="ECO:0000256" key="3">
    <source>
        <dbReference type="ARBA" id="ARBA00022989"/>
    </source>
</evidence>